<evidence type="ECO:0000256" key="1">
    <source>
        <dbReference type="ARBA" id="ARBA00022490"/>
    </source>
</evidence>
<protein>
    <recommendedName>
        <fullName evidence="3">Ribosome maturation factor RimP</fullName>
    </recommendedName>
</protein>
<evidence type="ECO:0000313" key="5">
    <source>
        <dbReference type="EMBL" id="HIY26886.1"/>
    </source>
</evidence>
<dbReference type="InterPro" id="IPR003728">
    <property type="entry name" value="Ribosome_maturation_RimP"/>
</dbReference>
<dbReference type="InterPro" id="IPR028989">
    <property type="entry name" value="RimP_N"/>
</dbReference>
<dbReference type="PANTHER" id="PTHR33867:SF1">
    <property type="entry name" value="RIBOSOME MATURATION FACTOR RIMP"/>
    <property type="match status" value="1"/>
</dbReference>
<dbReference type="HAMAP" id="MF_01077">
    <property type="entry name" value="RimP"/>
    <property type="match status" value="1"/>
</dbReference>
<dbReference type="GO" id="GO:0005829">
    <property type="term" value="C:cytosol"/>
    <property type="evidence" value="ECO:0007669"/>
    <property type="project" value="TreeGrafter"/>
</dbReference>
<reference evidence="5" key="1">
    <citation type="journal article" date="2021" name="PeerJ">
        <title>Extensive microbial diversity within the chicken gut microbiome revealed by metagenomics and culture.</title>
        <authorList>
            <person name="Gilroy R."/>
            <person name="Ravi A."/>
            <person name="Getino M."/>
            <person name="Pursley I."/>
            <person name="Horton D.L."/>
            <person name="Alikhan N.F."/>
            <person name="Baker D."/>
            <person name="Gharbi K."/>
            <person name="Hall N."/>
            <person name="Watson M."/>
            <person name="Adriaenssens E.M."/>
            <person name="Foster-Nyarko E."/>
            <person name="Jarju S."/>
            <person name="Secka A."/>
            <person name="Antonio M."/>
            <person name="Oren A."/>
            <person name="Chaudhuri R.R."/>
            <person name="La Ragione R."/>
            <person name="Hildebrand F."/>
            <person name="Pallen M.J."/>
        </authorList>
    </citation>
    <scope>NUCLEOTIDE SEQUENCE</scope>
    <source>
        <strain evidence="5">1282</strain>
    </source>
</reference>
<sequence>MSGDGKKKGNVAQRVWDMALPLAQELGLTLWDVQFVKEGADWYLRLFIDKEGGVTIDDCVDMTHAINPVLDKEDPIPQEYLLEVSSPGIDRKLTRPGHFLAYVGKPVRVKLIRPLENGERELCGILLRAEDSGQFEVQLDEETSVTLERKECSSVTAADQELEA</sequence>
<dbReference type="EMBL" id="DXDU01000110">
    <property type="protein sequence ID" value="HIY26886.1"/>
    <property type="molecule type" value="Genomic_DNA"/>
</dbReference>
<dbReference type="GO" id="GO:0006412">
    <property type="term" value="P:translation"/>
    <property type="evidence" value="ECO:0007669"/>
    <property type="project" value="TreeGrafter"/>
</dbReference>
<dbReference type="InterPro" id="IPR036847">
    <property type="entry name" value="RimP_C_sf"/>
</dbReference>
<dbReference type="InterPro" id="IPR035956">
    <property type="entry name" value="RimP_N_sf"/>
</dbReference>
<comment type="function">
    <text evidence="3">Required for maturation of 30S ribosomal subunits.</text>
</comment>
<comment type="caution">
    <text evidence="5">The sequence shown here is derived from an EMBL/GenBank/DDBJ whole genome shotgun (WGS) entry which is preliminary data.</text>
</comment>
<dbReference type="AlphaFoldDB" id="A0A9D1YD00"/>
<dbReference type="SUPFAM" id="SSF75420">
    <property type="entry name" value="YhbC-like, N-terminal domain"/>
    <property type="match status" value="1"/>
</dbReference>
<evidence type="ECO:0000259" key="4">
    <source>
        <dbReference type="Pfam" id="PF02576"/>
    </source>
</evidence>
<gene>
    <name evidence="3" type="primary">rimP</name>
    <name evidence="5" type="ORF">H9838_06910</name>
</gene>
<organism evidence="5 6">
    <name type="scientific">Candidatus Acutalibacter pullistercoris</name>
    <dbReference type="NCBI Taxonomy" id="2838418"/>
    <lineage>
        <taxon>Bacteria</taxon>
        <taxon>Bacillati</taxon>
        <taxon>Bacillota</taxon>
        <taxon>Clostridia</taxon>
        <taxon>Eubacteriales</taxon>
        <taxon>Acutalibacteraceae</taxon>
        <taxon>Acutalibacter</taxon>
    </lineage>
</organism>
<evidence type="ECO:0000256" key="3">
    <source>
        <dbReference type="HAMAP-Rule" id="MF_01077"/>
    </source>
</evidence>
<reference evidence="5" key="2">
    <citation type="submission" date="2021-04" db="EMBL/GenBank/DDBJ databases">
        <authorList>
            <person name="Gilroy R."/>
        </authorList>
    </citation>
    <scope>NUCLEOTIDE SEQUENCE</scope>
    <source>
        <strain evidence="5">1282</strain>
    </source>
</reference>
<dbReference type="InterPro" id="IPR028998">
    <property type="entry name" value="RimP_C"/>
</dbReference>
<comment type="subcellular location">
    <subcellularLocation>
        <location evidence="3">Cytoplasm</location>
    </subcellularLocation>
</comment>
<dbReference type="Pfam" id="PF02576">
    <property type="entry name" value="RimP_N"/>
    <property type="match status" value="1"/>
</dbReference>
<keyword evidence="1 3" id="KW-0963">Cytoplasm</keyword>
<evidence type="ECO:0000313" key="6">
    <source>
        <dbReference type="Proteomes" id="UP000823915"/>
    </source>
</evidence>
<dbReference type="PANTHER" id="PTHR33867">
    <property type="entry name" value="RIBOSOME MATURATION FACTOR RIMP"/>
    <property type="match status" value="1"/>
</dbReference>
<dbReference type="FunFam" id="3.30.300.70:FF:000001">
    <property type="entry name" value="Ribosome maturation factor RimP"/>
    <property type="match status" value="1"/>
</dbReference>
<keyword evidence="2 3" id="KW-0690">Ribosome biogenesis</keyword>
<dbReference type="CDD" id="cd01734">
    <property type="entry name" value="YlxS_C"/>
    <property type="match status" value="1"/>
</dbReference>
<comment type="similarity">
    <text evidence="3">Belongs to the RimP family.</text>
</comment>
<dbReference type="SUPFAM" id="SSF74942">
    <property type="entry name" value="YhbC-like, C-terminal domain"/>
    <property type="match status" value="1"/>
</dbReference>
<dbReference type="GO" id="GO:0000028">
    <property type="term" value="P:ribosomal small subunit assembly"/>
    <property type="evidence" value="ECO:0007669"/>
    <property type="project" value="TreeGrafter"/>
</dbReference>
<feature type="domain" description="Ribosome maturation factor RimP N-terminal" evidence="4">
    <location>
        <begin position="21"/>
        <end position="90"/>
    </location>
</feature>
<accession>A0A9D1YD00</accession>
<evidence type="ECO:0000256" key="2">
    <source>
        <dbReference type="ARBA" id="ARBA00022517"/>
    </source>
</evidence>
<dbReference type="Gene3D" id="3.30.300.70">
    <property type="entry name" value="RimP-like superfamily, N-terminal"/>
    <property type="match status" value="1"/>
</dbReference>
<proteinExistence type="inferred from homology"/>
<dbReference type="Proteomes" id="UP000823915">
    <property type="component" value="Unassembled WGS sequence"/>
</dbReference>
<dbReference type="Gene3D" id="2.30.30.180">
    <property type="entry name" value="Ribosome maturation factor RimP, C-terminal domain"/>
    <property type="match status" value="1"/>
</dbReference>
<name>A0A9D1YD00_9FIRM</name>